<dbReference type="InterPro" id="IPR023365">
    <property type="entry name" value="Sortase_dom-sf"/>
</dbReference>
<dbReference type="Proteomes" id="UP001240447">
    <property type="component" value="Unassembled WGS sequence"/>
</dbReference>
<reference evidence="2 3" key="1">
    <citation type="submission" date="2023-07" db="EMBL/GenBank/DDBJ databases">
        <title>Sequencing the genomes of 1000 actinobacteria strains.</title>
        <authorList>
            <person name="Klenk H.-P."/>
        </authorList>
    </citation>
    <scope>NUCLEOTIDE SEQUENCE [LARGE SCALE GENOMIC DNA]</scope>
    <source>
        <strain evidence="2 3">GD13</strain>
    </source>
</reference>
<name>A0ABT9NSA1_9ACTN</name>
<accession>A0ABT9NSA1</accession>
<keyword evidence="1" id="KW-0378">Hydrolase</keyword>
<sequence length="220" mass="22677">MPRSPRGARVATALVGLVGVVLLAAGLRAWTTGADLAPSGLLPAAPAAGTQTQAVAPAPPRGTWTPRAPRIVSAPAADIRARVVPVRARGSTLLPPVDPARLGWWSDGAPAGALRGTALLTGHAVSGGGGALDRMDVLRPGDVLTVQTAREELTYAVTEVMTLSKDVLASRSARLFRQTGPHRLAVVTCADWDGSAFRSNTVVLARPVSSRSHPAADTDR</sequence>
<proteinExistence type="predicted"/>
<evidence type="ECO:0000256" key="1">
    <source>
        <dbReference type="ARBA" id="ARBA00022801"/>
    </source>
</evidence>
<keyword evidence="3" id="KW-1185">Reference proteome</keyword>
<dbReference type="CDD" id="cd05829">
    <property type="entry name" value="Sortase_F"/>
    <property type="match status" value="1"/>
</dbReference>
<evidence type="ECO:0000313" key="3">
    <source>
        <dbReference type="Proteomes" id="UP001240447"/>
    </source>
</evidence>
<organism evidence="2 3">
    <name type="scientific">Nocardioides massiliensis</name>
    <dbReference type="NCBI Taxonomy" id="1325935"/>
    <lineage>
        <taxon>Bacteria</taxon>
        <taxon>Bacillati</taxon>
        <taxon>Actinomycetota</taxon>
        <taxon>Actinomycetes</taxon>
        <taxon>Propionibacteriales</taxon>
        <taxon>Nocardioidaceae</taxon>
        <taxon>Nocardioides</taxon>
    </lineage>
</organism>
<evidence type="ECO:0000313" key="2">
    <source>
        <dbReference type="EMBL" id="MDP9823064.1"/>
    </source>
</evidence>
<dbReference type="Gene3D" id="2.40.260.10">
    <property type="entry name" value="Sortase"/>
    <property type="match status" value="1"/>
</dbReference>
<comment type="caution">
    <text evidence="2">The sequence shown here is derived from an EMBL/GenBank/DDBJ whole genome shotgun (WGS) entry which is preliminary data.</text>
</comment>
<dbReference type="InterPro" id="IPR042001">
    <property type="entry name" value="Sortase_F"/>
</dbReference>
<dbReference type="InterPro" id="IPR005754">
    <property type="entry name" value="Sortase"/>
</dbReference>
<dbReference type="EMBL" id="JAUSQM010000001">
    <property type="protein sequence ID" value="MDP9823064.1"/>
    <property type="molecule type" value="Genomic_DNA"/>
</dbReference>
<evidence type="ECO:0008006" key="4">
    <source>
        <dbReference type="Google" id="ProtNLM"/>
    </source>
</evidence>
<dbReference type="SUPFAM" id="SSF63817">
    <property type="entry name" value="Sortase"/>
    <property type="match status" value="1"/>
</dbReference>
<dbReference type="Pfam" id="PF04203">
    <property type="entry name" value="Sortase"/>
    <property type="match status" value="1"/>
</dbReference>
<gene>
    <name evidence="2" type="ORF">J2S59_002873</name>
</gene>
<dbReference type="RefSeq" id="WP_306825240.1">
    <property type="nucleotide sequence ID" value="NZ_JAUSQM010000001.1"/>
</dbReference>
<protein>
    <recommendedName>
        <fullName evidence="4">Class F sortase</fullName>
    </recommendedName>
</protein>